<protein>
    <submittedName>
        <fullName evidence="2">Uncharacterized protein</fullName>
    </submittedName>
</protein>
<name>W4LVZ7_9BACT</name>
<dbReference type="HOGENOM" id="CLU_898646_0_0_7"/>
<feature type="non-terminal residue" evidence="2">
    <location>
        <position position="310"/>
    </location>
</feature>
<evidence type="ECO:0000313" key="3">
    <source>
        <dbReference type="Proteomes" id="UP000019140"/>
    </source>
</evidence>
<evidence type="ECO:0000313" key="2">
    <source>
        <dbReference type="EMBL" id="ETX02269.1"/>
    </source>
</evidence>
<feature type="region of interest" description="Disordered" evidence="1">
    <location>
        <begin position="273"/>
        <end position="310"/>
    </location>
</feature>
<sequence>HASHVTYGDLENGNAPCGVYLNEITWHIEAANRKAFHYTNSPGDMVVAKTSIPGNDHFSVPLNGTSDGALHPLVEQGKPVHLGSAQVIKPTQDHPELRLRITPPKGLIYAPANTKDRDLSALLEPNQDKEEFLKHLHLVLNPDAAWPKWYPVGDDSRTNPGGLYAQESSGASLDFLDDSNDGLITVAITGSGVAGPEQKAHAGYTCCPQDFQPDRRPFTSTADGLSDLVNREQVLDPAYISGQNWDETEREIADFMQRVRETMEGSNLDHQNLRSALANNPNNPSGSDYPFPPEQPRPGHPLPLTELGRM</sequence>
<dbReference type="AlphaFoldDB" id="W4LVZ7"/>
<organism evidence="2 3">
    <name type="scientific">Candidatus Entotheonella gemina</name>
    <dbReference type="NCBI Taxonomy" id="1429439"/>
    <lineage>
        <taxon>Bacteria</taxon>
        <taxon>Pseudomonadati</taxon>
        <taxon>Nitrospinota/Tectimicrobiota group</taxon>
        <taxon>Candidatus Tectimicrobiota</taxon>
        <taxon>Candidatus Entotheonellia</taxon>
        <taxon>Candidatus Entotheonellales</taxon>
        <taxon>Candidatus Entotheonellaceae</taxon>
        <taxon>Candidatus Entotheonella</taxon>
    </lineage>
</organism>
<reference evidence="2 3" key="1">
    <citation type="journal article" date="2014" name="Nature">
        <title>An environmental bacterial taxon with a large and distinct metabolic repertoire.</title>
        <authorList>
            <person name="Wilson M.C."/>
            <person name="Mori T."/>
            <person name="Ruckert C."/>
            <person name="Uria A.R."/>
            <person name="Helf M.J."/>
            <person name="Takada K."/>
            <person name="Gernert C."/>
            <person name="Steffens U.A."/>
            <person name="Heycke N."/>
            <person name="Schmitt S."/>
            <person name="Rinke C."/>
            <person name="Helfrich E.J."/>
            <person name="Brachmann A.O."/>
            <person name="Gurgui C."/>
            <person name="Wakimoto T."/>
            <person name="Kracht M."/>
            <person name="Crusemann M."/>
            <person name="Hentschel U."/>
            <person name="Abe I."/>
            <person name="Matsunaga S."/>
            <person name="Kalinowski J."/>
            <person name="Takeyama H."/>
            <person name="Piel J."/>
        </authorList>
    </citation>
    <scope>NUCLEOTIDE SEQUENCE [LARGE SCALE GENOMIC DNA]</scope>
    <source>
        <strain evidence="3">TSY2</strain>
    </source>
</reference>
<dbReference type="EMBL" id="AZHX01001548">
    <property type="protein sequence ID" value="ETX02269.1"/>
    <property type="molecule type" value="Genomic_DNA"/>
</dbReference>
<evidence type="ECO:0000256" key="1">
    <source>
        <dbReference type="SAM" id="MobiDB-lite"/>
    </source>
</evidence>
<gene>
    <name evidence="2" type="ORF">ETSY2_35855</name>
</gene>
<dbReference type="Proteomes" id="UP000019140">
    <property type="component" value="Unassembled WGS sequence"/>
</dbReference>
<feature type="compositionally biased region" description="Polar residues" evidence="1">
    <location>
        <begin position="273"/>
        <end position="286"/>
    </location>
</feature>
<proteinExistence type="predicted"/>
<feature type="compositionally biased region" description="Pro residues" evidence="1">
    <location>
        <begin position="290"/>
        <end position="301"/>
    </location>
</feature>
<feature type="non-terminal residue" evidence="2">
    <location>
        <position position="1"/>
    </location>
</feature>
<accession>W4LVZ7</accession>
<comment type="caution">
    <text evidence="2">The sequence shown here is derived from an EMBL/GenBank/DDBJ whole genome shotgun (WGS) entry which is preliminary data.</text>
</comment>
<keyword evidence="3" id="KW-1185">Reference proteome</keyword>